<dbReference type="Gene3D" id="1.10.260.40">
    <property type="entry name" value="lambda repressor-like DNA-binding domains"/>
    <property type="match status" value="1"/>
</dbReference>
<dbReference type="RefSeq" id="WP_229156868.1">
    <property type="nucleotide sequence ID" value="NZ_JAJEWP010000001.1"/>
</dbReference>
<reference evidence="4 5" key="1">
    <citation type="submission" date="2021-10" db="EMBL/GenBank/DDBJ databases">
        <title>Draft genome of Aestuariibacter halophilus JC2043.</title>
        <authorList>
            <person name="Emsley S.A."/>
            <person name="Pfannmuller K.M."/>
            <person name="Ushijima B."/>
            <person name="Saw J.H."/>
            <person name="Videau P."/>
        </authorList>
    </citation>
    <scope>NUCLEOTIDE SEQUENCE [LARGE SCALE GENOMIC DNA]</scope>
    <source>
        <strain evidence="4 5">JC2043</strain>
    </source>
</reference>
<keyword evidence="2" id="KW-0812">Transmembrane</keyword>
<dbReference type="Pfam" id="PF13464">
    <property type="entry name" value="RodZ_C"/>
    <property type="match status" value="1"/>
</dbReference>
<dbReference type="InterPro" id="IPR025194">
    <property type="entry name" value="RodZ-like_C"/>
</dbReference>
<keyword evidence="5" id="KW-1185">Reference proteome</keyword>
<proteinExistence type="predicted"/>
<keyword evidence="2" id="KW-1133">Transmembrane helix</keyword>
<evidence type="ECO:0000313" key="4">
    <source>
        <dbReference type="EMBL" id="MCC2614955.1"/>
    </source>
</evidence>
<protein>
    <submittedName>
        <fullName evidence="4">DUF4115 domain-containing protein</fullName>
    </submittedName>
</protein>
<feature type="transmembrane region" description="Helical" evidence="2">
    <location>
        <begin position="113"/>
        <end position="133"/>
    </location>
</feature>
<dbReference type="SUPFAM" id="SSF47413">
    <property type="entry name" value="lambda repressor-like DNA-binding domains"/>
    <property type="match status" value="1"/>
</dbReference>
<sequence length="340" mass="36732">MSEDQQESVQEAPQGPGPQLKAARITAGLSEAEVADKLRLKVTSIVALENDQIDERISLTFTRGYLKLYARLVNLPESDVLETFDRFHTHSKEPAKLQSFSRRVAKQASDDRLMMVTYLIVALVIALVVVWWFQQSGSDDGDSTLLSEPASSSVSTAANRQADNPPATTRDSSADNRDNAAEQSEPDTQTQSTLEQVVITPTERNDEVPVSEEPQPATDTGASAQLSTQQAMTDDVSSEDINSEDTGSPTAVVSMPDAAPVELVFEFSGDCWMNLVDATGEAIAYGVKAKGRVMPVTGIPPFEVTLGAPGVVEISYNGEAVDMSQFDETRTARFNLPLGE</sequence>
<dbReference type="EMBL" id="JAJEWP010000001">
    <property type="protein sequence ID" value="MCC2614955.1"/>
    <property type="molecule type" value="Genomic_DNA"/>
</dbReference>
<dbReference type="PANTHER" id="PTHR34475">
    <property type="match status" value="1"/>
</dbReference>
<gene>
    <name evidence="4" type="ORF">LJ739_01710</name>
</gene>
<evidence type="ECO:0000259" key="3">
    <source>
        <dbReference type="Pfam" id="PF13464"/>
    </source>
</evidence>
<keyword evidence="2" id="KW-0472">Membrane</keyword>
<feature type="region of interest" description="Disordered" evidence="1">
    <location>
        <begin position="1"/>
        <end position="20"/>
    </location>
</feature>
<dbReference type="InterPro" id="IPR001387">
    <property type="entry name" value="Cro/C1-type_HTH"/>
</dbReference>
<feature type="region of interest" description="Disordered" evidence="1">
    <location>
        <begin position="141"/>
        <end position="249"/>
    </location>
</feature>
<organism evidence="4 5">
    <name type="scientific">Fluctibacter halophilus</name>
    <dbReference type="NCBI Taxonomy" id="226011"/>
    <lineage>
        <taxon>Bacteria</taxon>
        <taxon>Pseudomonadati</taxon>
        <taxon>Pseudomonadota</taxon>
        <taxon>Gammaproteobacteria</taxon>
        <taxon>Alteromonadales</taxon>
        <taxon>Alteromonadaceae</taxon>
        <taxon>Fluctibacter</taxon>
    </lineage>
</organism>
<feature type="domain" description="Cytoskeleton protein RodZ-like C-terminal" evidence="3">
    <location>
        <begin position="264"/>
        <end position="334"/>
    </location>
</feature>
<dbReference type="Pfam" id="PF13413">
    <property type="entry name" value="HTH_25"/>
    <property type="match status" value="1"/>
</dbReference>
<name>A0ABS8G510_9ALTE</name>
<dbReference type="Proteomes" id="UP001520878">
    <property type="component" value="Unassembled WGS sequence"/>
</dbReference>
<feature type="compositionally biased region" description="Polar residues" evidence="1">
    <location>
        <begin position="144"/>
        <end position="171"/>
    </location>
</feature>
<dbReference type="InterPro" id="IPR050400">
    <property type="entry name" value="Bact_Cytoskel_RodZ"/>
</dbReference>
<feature type="compositionally biased region" description="Polar residues" evidence="1">
    <location>
        <begin position="217"/>
        <end position="232"/>
    </location>
</feature>
<dbReference type="InterPro" id="IPR010982">
    <property type="entry name" value="Lambda_DNA-bd_dom_sf"/>
</dbReference>
<evidence type="ECO:0000313" key="5">
    <source>
        <dbReference type="Proteomes" id="UP001520878"/>
    </source>
</evidence>
<comment type="caution">
    <text evidence="4">The sequence shown here is derived from an EMBL/GenBank/DDBJ whole genome shotgun (WGS) entry which is preliminary data.</text>
</comment>
<dbReference type="PANTHER" id="PTHR34475:SF1">
    <property type="entry name" value="CYTOSKELETON PROTEIN RODZ"/>
    <property type="match status" value="1"/>
</dbReference>
<feature type="compositionally biased region" description="Polar residues" evidence="1">
    <location>
        <begin position="186"/>
        <end position="195"/>
    </location>
</feature>
<accession>A0ABS8G510</accession>
<evidence type="ECO:0000256" key="2">
    <source>
        <dbReference type="SAM" id="Phobius"/>
    </source>
</evidence>
<evidence type="ECO:0000256" key="1">
    <source>
        <dbReference type="SAM" id="MobiDB-lite"/>
    </source>
</evidence>
<dbReference type="CDD" id="cd00093">
    <property type="entry name" value="HTH_XRE"/>
    <property type="match status" value="1"/>
</dbReference>